<organism evidence="2">
    <name type="scientific">Tanacetum cinerariifolium</name>
    <name type="common">Dalmatian daisy</name>
    <name type="synonym">Chrysanthemum cinerariifolium</name>
    <dbReference type="NCBI Taxonomy" id="118510"/>
    <lineage>
        <taxon>Eukaryota</taxon>
        <taxon>Viridiplantae</taxon>
        <taxon>Streptophyta</taxon>
        <taxon>Embryophyta</taxon>
        <taxon>Tracheophyta</taxon>
        <taxon>Spermatophyta</taxon>
        <taxon>Magnoliopsida</taxon>
        <taxon>eudicotyledons</taxon>
        <taxon>Gunneridae</taxon>
        <taxon>Pentapetalae</taxon>
        <taxon>asterids</taxon>
        <taxon>campanulids</taxon>
        <taxon>Asterales</taxon>
        <taxon>Asteraceae</taxon>
        <taxon>Asteroideae</taxon>
        <taxon>Anthemideae</taxon>
        <taxon>Anthemidinae</taxon>
        <taxon>Tanacetum</taxon>
    </lineage>
</organism>
<dbReference type="AlphaFoldDB" id="A0A6L2LZB7"/>
<dbReference type="EMBL" id="BKCJ010005505">
    <property type="protein sequence ID" value="GEU67121.1"/>
    <property type="molecule type" value="Genomic_DNA"/>
</dbReference>
<feature type="region of interest" description="Disordered" evidence="1">
    <location>
        <begin position="43"/>
        <end position="65"/>
    </location>
</feature>
<keyword evidence="2" id="KW-0808">Transferase</keyword>
<dbReference type="Gene3D" id="2.40.70.10">
    <property type="entry name" value="Acid Proteases"/>
    <property type="match status" value="1"/>
</dbReference>
<dbReference type="PANTHER" id="PTHR33067:SF9">
    <property type="entry name" value="RNA-DIRECTED DNA POLYMERASE"/>
    <property type="match status" value="1"/>
</dbReference>
<accession>A0A6L2LZB7</accession>
<evidence type="ECO:0000256" key="1">
    <source>
        <dbReference type="SAM" id="MobiDB-lite"/>
    </source>
</evidence>
<dbReference type="GO" id="GO:0003964">
    <property type="term" value="F:RNA-directed DNA polymerase activity"/>
    <property type="evidence" value="ECO:0007669"/>
    <property type="project" value="UniProtKB-KW"/>
</dbReference>
<evidence type="ECO:0000313" key="2">
    <source>
        <dbReference type="EMBL" id="GEU67121.1"/>
    </source>
</evidence>
<reference evidence="2" key="1">
    <citation type="journal article" date="2019" name="Sci. Rep.">
        <title>Draft genome of Tanacetum cinerariifolium, the natural source of mosquito coil.</title>
        <authorList>
            <person name="Yamashiro T."/>
            <person name="Shiraishi A."/>
            <person name="Satake H."/>
            <person name="Nakayama K."/>
        </authorList>
    </citation>
    <scope>NUCLEOTIDE SEQUENCE</scope>
</reference>
<protein>
    <submittedName>
        <fullName evidence="2">Reverse transcriptase domain-containing protein</fullName>
    </submittedName>
</protein>
<name>A0A6L2LZB7_TANCI</name>
<gene>
    <name evidence="2" type="ORF">Tci_039099</name>
</gene>
<feature type="compositionally biased region" description="Pro residues" evidence="1">
    <location>
        <begin position="50"/>
        <end position="59"/>
    </location>
</feature>
<keyword evidence="2" id="KW-0695">RNA-directed DNA polymerase</keyword>
<proteinExistence type="predicted"/>
<dbReference type="InterPro" id="IPR021109">
    <property type="entry name" value="Peptidase_aspartic_dom_sf"/>
</dbReference>
<dbReference type="PANTHER" id="PTHR33067">
    <property type="entry name" value="RNA-DIRECTED DNA POLYMERASE-RELATED"/>
    <property type="match status" value="1"/>
</dbReference>
<comment type="caution">
    <text evidence="2">The sequence shown here is derived from an EMBL/GenBank/DDBJ whole genome shotgun (WGS) entry which is preliminary data.</text>
</comment>
<sequence length="475" mass="53014">MSTPSSSSSNLVPLFSDPESVIQNRRRNLGDLSLLLDFEEINMTPNNIQGPPPAGPPPQNHNGPPGLNLQMLVLDLRTMEELCQPTMDGRGGPIAHVNIQATDFGLKNHMIQQLLDESLFKAWERYKLSIDRCPNHNMLPVTQIDTFYNGLTLRHRDTINVAAGGTFMKGDPKSGALPSNTVPNLRDQINSITTRSGLTTAEPSIPPFVPPTPKVEVEKEPETLMDEVPENLEDPRKFLIPCVLQDLEVCNSLAYTGASIIFMPLSIYEKLGIGPLKPNRMIIELASCHISNGVPISLGRPFLRTVKAIVDLYKEKLTLRVRNEEVVFYIDKYFINNSRDIQSVHCINIIDFSKDKSISGSITFSSDSLPGSSFHSSPLVKTNDYSLEEFADELALLVPFSPRNKDDNFDPEADLREVEYLLNQDLSTDSSPMIDIDIIDPILERVTDKLALVYSFPPGDDDDDLFDFKSANDEW</sequence>
<keyword evidence="2" id="KW-0548">Nucleotidyltransferase</keyword>